<dbReference type="Proteomes" id="UP000276215">
    <property type="component" value="Unassembled WGS sequence"/>
</dbReference>
<sequence length="173" mass="19630">MSALPHGEFDESGYYGPYNGLLNDLFPKQEHYMVVPLYRRPTQLTSVDFTTIFLVQQQKHPVFFIKIKPAGHINNTAPRALTDKQMRERFEDLGDRVEIPILHGVSAIGTKFCFYKYTKATRALEPGRIPGSSRMVVDAASINRWNVDILTPQGEQRLREVVGNVKGMCTQMG</sequence>
<accession>A0A3N4JUV7</accession>
<proteinExistence type="predicted"/>
<evidence type="ECO:0000313" key="2">
    <source>
        <dbReference type="Proteomes" id="UP000276215"/>
    </source>
</evidence>
<dbReference type="AlphaFoldDB" id="A0A3N4JUV7"/>
<dbReference type="STRING" id="1336337.A0A3N4JUV7"/>
<name>A0A3N4JUV7_9PEZI</name>
<dbReference type="EMBL" id="ML120377">
    <property type="protein sequence ID" value="RPB00819.1"/>
    <property type="molecule type" value="Genomic_DNA"/>
</dbReference>
<reference evidence="1 2" key="1">
    <citation type="journal article" date="2018" name="Nat. Ecol. Evol.">
        <title>Pezizomycetes genomes reveal the molecular basis of ectomycorrhizal truffle lifestyle.</title>
        <authorList>
            <person name="Murat C."/>
            <person name="Payen T."/>
            <person name="Noel B."/>
            <person name="Kuo A."/>
            <person name="Morin E."/>
            <person name="Chen J."/>
            <person name="Kohler A."/>
            <person name="Krizsan K."/>
            <person name="Balestrini R."/>
            <person name="Da Silva C."/>
            <person name="Montanini B."/>
            <person name="Hainaut M."/>
            <person name="Levati E."/>
            <person name="Barry K.W."/>
            <person name="Belfiori B."/>
            <person name="Cichocki N."/>
            <person name="Clum A."/>
            <person name="Dockter R.B."/>
            <person name="Fauchery L."/>
            <person name="Guy J."/>
            <person name="Iotti M."/>
            <person name="Le Tacon F."/>
            <person name="Lindquist E.A."/>
            <person name="Lipzen A."/>
            <person name="Malagnac F."/>
            <person name="Mello A."/>
            <person name="Molinier V."/>
            <person name="Miyauchi S."/>
            <person name="Poulain J."/>
            <person name="Riccioni C."/>
            <person name="Rubini A."/>
            <person name="Sitrit Y."/>
            <person name="Splivallo R."/>
            <person name="Traeger S."/>
            <person name="Wang M."/>
            <person name="Zifcakova L."/>
            <person name="Wipf D."/>
            <person name="Zambonelli A."/>
            <person name="Paolocci F."/>
            <person name="Nowrousian M."/>
            <person name="Ottonello S."/>
            <person name="Baldrian P."/>
            <person name="Spatafora J.W."/>
            <person name="Henrissat B."/>
            <person name="Nagy L.G."/>
            <person name="Aury J.M."/>
            <person name="Wincker P."/>
            <person name="Grigoriev I.V."/>
            <person name="Bonfante P."/>
            <person name="Martin F.M."/>
        </authorList>
    </citation>
    <scope>NUCLEOTIDE SEQUENCE [LARGE SCALE GENOMIC DNA]</scope>
    <source>
        <strain evidence="1 2">120613-1</strain>
    </source>
</reference>
<protein>
    <submittedName>
        <fullName evidence="1">Uncharacterized protein</fullName>
    </submittedName>
</protein>
<evidence type="ECO:0000313" key="1">
    <source>
        <dbReference type="EMBL" id="RPB00819.1"/>
    </source>
</evidence>
<gene>
    <name evidence="1" type="ORF">L873DRAFT_1678987</name>
</gene>
<dbReference type="OrthoDB" id="5362978at2759"/>
<keyword evidence="2" id="KW-1185">Reference proteome</keyword>
<organism evidence="1 2">
    <name type="scientific">Choiromyces venosus 120613-1</name>
    <dbReference type="NCBI Taxonomy" id="1336337"/>
    <lineage>
        <taxon>Eukaryota</taxon>
        <taxon>Fungi</taxon>
        <taxon>Dikarya</taxon>
        <taxon>Ascomycota</taxon>
        <taxon>Pezizomycotina</taxon>
        <taxon>Pezizomycetes</taxon>
        <taxon>Pezizales</taxon>
        <taxon>Tuberaceae</taxon>
        <taxon>Choiromyces</taxon>
    </lineage>
</organism>